<dbReference type="KEGG" id="tva:75668231"/>
<dbReference type="AlphaFoldDB" id="A2ES85"/>
<gene>
    <name evidence="2" type="ORF">TVAG_194140</name>
    <name evidence="1" type="ORF">TVAG_409180</name>
</gene>
<sequence length="79" mass="9053">MALFLYRRTHREESTDIEESLETDPEIVNEKENFTQTTYEIDNTEIAGDGNPDINQEEMVISDEGGVPNEDDAFLHADF</sequence>
<dbReference type="EMBL" id="DS114295">
    <property type="protein sequence ID" value="EAX88566.1"/>
    <property type="molecule type" value="Genomic_DNA"/>
</dbReference>
<dbReference type="EMBL" id="DS113474">
    <property type="protein sequence ID" value="EAY04449.1"/>
    <property type="molecule type" value="Genomic_DNA"/>
</dbReference>
<reference evidence="2" key="2">
    <citation type="journal article" date="2007" name="Science">
        <title>Draft genome sequence of the sexually transmitted pathogen Trichomonas vaginalis.</title>
        <authorList>
            <person name="Carlton J.M."/>
            <person name="Hirt R.P."/>
            <person name="Silva J.C."/>
            <person name="Delcher A.L."/>
            <person name="Schatz M."/>
            <person name="Zhao Q."/>
            <person name="Wortman J.R."/>
            <person name="Bidwell S.L."/>
            <person name="Alsmark U.C.M."/>
            <person name="Besteiro S."/>
            <person name="Sicheritz-Ponten T."/>
            <person name="Noel C.J."/>
            <person name="Dacks J.B."/>
            <person name="Foster P.G."/>
            <person name="Simillion C."/>
            <person name="Van de Peer Y."/>
            <person name="Miranda-Saavedra D."/>
            <person name="Barton G.J."/>
            <person name="Westrop G.D."/>
            <person name="Mueller S."/>
            <person name="Dessi D."/>
            <person name="Fiori P.L."/>
            <person name="Ren Q."/>
            <person name="Paulsen I."/>
            <person name="Zhang H."/>
            <person name="Bastida-Corcuera F.D."/>
            <person name="Simoes-Barbosa A."/>
            <person name="Brown M.T."/>
            <person name="Hayes R.D."/>
            <person name="Mukherjee M."/>
            <person name="Okumura C.Y."/>
            <person name="Schneider R."/>
            <person name="Smith A.J."/>
            <person name="Vanacova S."/>
            <person name="Villalvazo M."/>
            <person name="Haas B.J."/>
            <person name="Pertea M."/>
            <person name="Feldblyum T.V."/>
            <person name="Utterback T.R."/>
            <person name="Shu C.L."/>
            <person name="Osoegawa K."/>
            <person name="de Jong P.J."/>
            <person name="Hrdy I."/>
            <person name="Horvathova L."/>
            <person name="Zubacova Z."/>
            <person name="Dolezal P."/>
            <person name="Malik S.B."/>
            <person name="Logsdon J.M. Jr."/>
            <person name="Henze K."/>
            <person name="Gupta A."/>
            <person name="Wang C.C."/>
            <person name="Dunne R.L."/>
            <person name="Upcroft J.A."/>
            <person name="Upcroft P."/>
            <person name="White O."/>
            <person name="Salzberg S.L."/>
            <person name="Tang P."/>
            <person name="Chiu C.-H."/>
            <person name="Lee Y.-S."/>
            <person name="Embley T.M."/>
            <person name="Coombs G.H."/>
            <person name="Mottram J.C."/>
            <person name="Tachezy J."/>
            <person name="Fraser-Liggett C.M."/>
            <person name="Johnson P.J."/>
        </authorList>
    </citation>
    <scope>NUCLEOTIDE SEQUENCE [LARGE SCALE GENOMIC DNA]</scope>
    <source>
        <strain evidence="2">G3</strain>
    </source>
</reference>
<organism evidence="2 3">
    <name type="scientific">Trichomonas vaginalis (strain ATCC PRA-98 / G3)</name>
    <dbReference type="NCBI Taxonomy" id="412133"/>
    <lineage>
        <taxon>Eukaryota</taxon>
        <taxon>Metamonada</taxon>
        <taxon>Parabasalia</taxon>
        <taxon>Trichomonadida</taxon>
        <taxon>Trichomonadidae</taxon>
        <taxon>Trichomonas</taxon>
    </lineage>
</organism>
<name>A2ES85_TRIV3</name>
<dbReference type="Proteomes" id="UP000001542">
    <property type="component" value="Unassembled WGS sequence"/>
</dbReference>
<reference evidence="2" key="1">
    <citation type="submission" date="2006-10" db="EMBL/GenBank/DDBJ databases">
        <authorList>
            <person name="Amadeo P."/>
            <person name="Zhao Q."/>
            <person name="Wortman J."/>
            <person name="Fraser-Liggett C."/>
            <person name="Carlton J."/>
        </authorList>
    </citation>
    <scope>NUCLEOTIDE SEQUENCE</scope>
    <source>
        <strain evidence="2">G3</strain>
    </source>
</reference>
<keyword evidence="3" id="KW-1185">Reference proteome</keyword>
<evidence type="ECO:0000313" key="3">
    <source>
        <dbReference type="Proteomes" id="UP000001542"/>
    </source>
</evidence>
<dbReference type="VEuPathDB" id="TrichDB:TVAGG3_0716580"/>
<proteinExistence type="predicted"/>
<accession>A2ES85</accession>
<dbReference type="VEuPathDB" id="TrichDB:TVAG_194140"/>
<protein>
    <submittedName>
        <fullName evidence="2">Uncharacterized protein</fullName>
    </submittedName>
</protein>
<evidence type="ECO:0000313" key="2">
    <source>
        <dbReference type="EMBL" id="EAY04449.1"/>
    </source>
</evidence>
<dbReference type="RefSeq" id="XP_001316672.1">
    <property type="nucleotide sequence ID" value="XM_001316637.1"/>
</dbReference>
<dbReference type="KEGG" id="tva:4746226"/>
<evidence type="ECO:0000313" key="1">
    <source>
        <dbReference type="EMBL" id="EAX88566.1"/>
    </source>
</evidence>